<organism evidence="7 8">
    <name type="scientific">Halorussus limi</name>
    <dbReference type="NCBI Taxonomy" id="2938695"/>
    <lineage>
        <taxon>Archaea</taxon>
        <taxon>Methanobacteriati</taxon>
        <taxon>Methanobacteriota</taxon>
        <taxon>Stenosarchaea group</taxon>
        <taxon>Halobacteria</taxon>
        <taxon>Halobacteriales</taxon>
        <taxon>Haladaptataceae</taxon>
        <taxon>Halorussus</taxon>
    </lineage>
</organism>
<dbReference type="EMBL" id="CP096659">
    <property type="protein sequence ID" value="UPV74641.1"/>
    <property type="molecule type" value="Genomic_DNA"/>
</dbReference>
<reference evidence="7 8" key="1">
    <citation type="submission" date="2022-04" db="EMBL/GenBank/DDBJ databases">
        <title>Diverse halophilic archaea isolated from saline environments.</title>
        <authorList>
            <person name="Cui H.-L."/>
        </authorList>
    </citation>
    <scope>NUCLEOTIDE SEQUENCE [LARGE SCALE GENOMIC DNA]</scope>
    <source>
        <strain evidence="7 8">XZYJT49</strain>
    </source>
</reference>
<dbReference type="Proteomes" id="UP000830729">
    <property type="component" value="Chromosome"/>
</dbReference>
<dbReference type="Pfam" id="PF04893">
    <property type="entry name" value="Yip1"/>
    <property type="match status" value="1"/>
</dbReference>
<evidence type="ECO:0000256" key="1">
    <source>
        <dbReference type="ARBA" id="ARBA00004141"/>
    </source>
</evidence>
<keyword evidence="2 5" id="KW-0812">Transmembrane</keyword>
<dbReference type="KEGG" id="halx:M0R89_00890"/>
<dbReference type="GO" id="GO:0016020">
    <property type="term" value="C:membrane"/>
    <property type="evidence" value="ECO:0007669"/>
    <property type="project" value="UniProtKB-SubCell"/>
</dbReference>
<keyword evidence="3 5" id="KW-1133">Transmembrane helix</keyword>
<evidence type="ECO:0000313" key="7">
    <source>
        <dbReference type="EMBL" id="UPV74641.1"/>
    </source>
</evidence>
<evidence type="ECO:0000256" key="2">
    <source>
        <dbReference type="ARBA" id="ARBA00022692"/>
    </source>
</evidence>
<protein>
    <submittedName>
        <fullName evidence="7">YIP1 family protein</fullName>
    </submittedName>
</protein>
<keyword evidence="4 5" id="KW-0472">Membrane</keyword>
<proteinExistence type="predicted"/>
<dbReference type="InterPro" id="IPR006977">
    <property type="entry name" value="Yip1_dom"/>
</dbReference>
<dbReference type="GeneID" id="72183711"/>
<feature type="transmembrane region" description="Helical" evidence="5">
    <location>
        <begin position="77"/>
        <end position="98"/>
    </location>
</feature>
<name>A0A8U0HV89_9EURY</name>
<evidence type="ECO:0000256" key="3">
    <source>
        <dbReference type="ARBA" id="ARBA00022989"/>
    </source>
</evidence>
<evidence type="ECO:0000313" key="8">
    <source>
        <dbReference type="Proteomes" id="UP000830729"/>
    </source>
</evidence>
<evidence type="ECO:0000256" key="4">
    <source>
        <dbReference type="ARBA" id="ARBA00023136"/>
    </source>
</evidence>
<dbReference type="AlphaFoldDB" id="A0A8U0HV89"/>
<sequence length="216" mass="22261">MTQWVENPTGGRDRGPAALARAWLEVVTNPRRFFEHGVAPGDQAPGLVFAMTVVVIEEATRFALVPGAAPSLGGRPALAAVFGLALAALFVTPAVLHLTGALQTVLLMPVVPDRAGTSETVQVIAYATAPCVFAGIPSPTLRVACAAYGAVLFVVGLRTVHDTSTLRAAVAGAIPAALVFGYGFRGSAALAELVVWNANEVCFRVAELGAKVCVTV</sequence>
<gene>
    <name evidence="7" type="ORF">M0R89_00890</name>
</gene>
<keyword evidence="8" id="KW-1185">Reference proteome</keyword>
<evidence type="ECO:0000256" key="5">
    <source>
        <dbReference type="SAM" id="Phobius"/>
    </source>
</evidence>
<evidence type="ECO:0000259" key="6">
    <source>
        <dbReference type="Pfam" id="PF04893"/>
    </source>
</evidence>
<accession>A0A8U0HV89</accession>
<feature type="domain" description="Yip1" evidence="6">
    <location>
        <begin position="25"/>
        <end position="180"/>
    </location>
</feature>
<dbReference type="RefSeq" id="WP_248650686.1">
    <property type="nucleotide sequence ID" value="NZ_CP096659.1"/>
</dbReference>
<comment type="subcellular location">
    <subcellularLocation>
        <location evidence="1">Membrane</location>
        <topology evidence="1">Multi-pass membrane protein</topology>
    </subcellularLocation>
</comment>